<accession>A0A261G8Z3</accession>
<dbReference type="InterPro" id="IPR003961">
    <property type="entry name" value="FN3_dom"/>
</dbReference>
<dbReference type="Gene3D" id="2.120.10.10">
    <property type="match status" value="1"/>
</dbReference>
<keyword evidence="1" id="KW-0326">Glycosidase</keyword>
<evidence type="ECO:0000256" key="1">
    <source>
        <dbReference type="ARBA" id="ARBA00023295"/>
    </source>
</evidence>
<dbReference type="Gene3D" id="2.60.40.10">
    <property type="entry name" value="Immunoglobulins"/>
    <property type="match status" value="1"/>
</dbReference>
<dbReference type="CDD" id="cd00063">
    <property type="entry name" value="FN3"/>
    <property type="match status" value="1"/>
</dbReference>
<organism evidence="3 4">
    <name type="scientific">Bifidobacterium aquikefiri</name>
    <dbReference type="NCBI Taxonomy" id="1653207"/>
    <lineage>
        <taxon>Bacteria</taxon>
        <taxon>Bacillati</taxon>
        <taxon>Actinomycetota</taxon>
        <taxon>Actinomycetes</taxon>
        <taxon>Bifidobacteriales</taxon>
        <taxon>Bifidobacteriaceae</taxon>
        <taxon>Bifidobacterium</taxon>
    </lineage>
</organism>
<keyword evidence="4" id="KW-1185">Reference proteome</keyword>
<dbReference type="InterPro" id="IPR013783">
    <property type="entry name" value="Ig-like_fold"/>
</dbReference>
<dbReference type="InterPro" id="IPR036278">
    <property type="entry name" value="Sialidase_sf"/>
</dbReference>
<comment type="caution">
    <text evidence="3">The sequence shown here is derived from an EMBL/GenBank/DDBJ whole genome shotgun (WGS) entry which is preliminary data.</text>
</comment>
<dbReference type="SUPFAM" id="SSF49265">
    <property type="entry name" value="Fibronectin type III"/>
    <property type="match status" value="1"/>
</dbReference>
<proteinExistence type="predicted"/>
<reference evidence="3 4" key="1">
    <citation type="journal article" date="2017" name="BMC Genomics">
        <title>Comparative genomic and phylogenomic analyses of the Bifidobacteriaceae family.</title>
        <authorList>
            <person name="Lugli G.A."/>
            <person name="Milani C."/>
            <person name="Turroni F."/>
            <person name="Duranti S."/>
            <person name="Mancabelli L."/>
            <person name="Mangifesta M."/>
            <person name="Ferrario C."/>
            <person name="Modesto M."/>
            <person name="Mattarelli P."/>
            <person name="Jiri K."/>
            <person name="van Sinderen D."/>
            <person name="Ventura M."/>
        </authorList>
    </citation>
    <scope>NUCLEOTIDE SEQUENCE [LARGE SCALE GENOMIC DNA]</scope>
    <source>
        <strain evidence="3 4">LMG 28769</strain>
    </source>
</reference>
<dbReference type="GO" id="GO:0016798">
    <property type="term" value="F:hydrolase activity, acting on glycosyl bonds"/>
    <property type="evidence" value="ECO:0007669"/>
    <property type="project" value="UniProtKB-KW"/>
</dbReference>
<dbReference type="AlphaFoldDB" id="A0A261G8Z3"/>
<dbReference type="GO" id="GO:0000272">
    <property type="term" value="P:polysaccharide catabolic process"/>
    <property type="evidence" value="ECO:0007669"/>
    <property type="project" value="UniProtKB-KW"/>
</dbReference>
<dbReference type="Proteomes" id="UP000216451">
    <property type="component" value="Unassembled WGS sequence"/>
</dbReference>
<gene>
    <name evidence="3" type="ORF">BAQU_0546</name>
</gene>
<dbReference type="OrthoDB" id="9764804at2"/>
<evidence type="ECO:0000313" key="3">
    <source>
        <dbReference type="EMBL" id="OZG67901.1"/>
    </source>
</evidence>
<evidence type="ECO:0000313" key="4">
    <source>
        <dbReference type="Proteomes" id="UP000216451"/>
    </source>
</evidence>
<keyword evidence="2" id="KW-0624">Polysaccharide degradation</keyword>
<protein>
    <submittedName>
        <fullName evidence="3">Glycosyl hydrolase</fullName>
    </submittedName>
</protein>
<name>A0A261G8Z3_9BIFI</name>
<dbReference type="CDD" id="cd15482">
    <property type="entry name" value="Sialidase_non-viral"/>
    <property type="match status" value="1"/>
</dbReference>
<sequence length="462" mass="51029">MHGTDSWNYDSYGPNPTIDPDDFRITRIVPHHDGFSISWSPALGERKYIVRWNDIEHGDEGSLLIDSTAAIITGLREGFNYRVVVSTIDGSLQTRPRVLRTSDVPGTVINYLHPKDDSFNFSGRFLASPSIVRLSNGRLLASMDVFSWHGGQNLTMIFSSDDAGETWEYLTELFPCFWGAMFVHRDALYMLAMTTEYGDLIIGRASDEGRSWSQPVTLFRSSANGDVGGLHKAPLPIVETHGCLVTAIDYGSWETGGFQQAIVSVPSDADLLDPDQWNLSKSCNPKDALLRNASIVGSGLEGNVVVGNDGIIHDMLRLQLGSESQHPSRALMLTVDPSLTSLSFEGTVPFNGGNNSKFFVLFDAQSALYWAVGNEIAGGDADARNILSLSCSKDLAMFENVHRIVDLSHGDPRYVAAQYPSCIIDGNDLLVVSRTAWNEADSYHNSNYITFHRVQDFRQYAR</sequence>
<evidence type="ECO:0000256" key="2">
    <source>
        <dbReference type="ARBA" id="ARBA00023326"/>
    </source>
</evidence>
<keyword evidence="2" id="KW-0119">Carbohydrate metabolism</keyword>
<dbReference type="RefSeq" id="WP_094692520.1">
    <property type="nucleotide sequence ID" value="NZ_CALENZ010000004.1"/>
</dbReference>
<dbReference type="GeneID" id="98295224"/>
<dbReference type="InterPro" id="IPR036116">
    <property type="entry name" value="FN3_sf"/>
</dbReference>
<dbReference type="EMBL" id="MWXA01000003">
    <property type="protein sequence ID" value="OZG67901.1"/>
    <property type="molecule type" value="Genomic_DNA"/>
</dbReference>
<keyword evidence="3" id="KW-0378">Hydrolase</keyword>
<dbReference type="SUPFAM" id="SSF50939">
    <property type="entry name" value="Sialidases"/>
    <property type="match status" value="1"/>
</dbReference>